<dbReference type="SUPFAM" id="SSF53649">
    <property type="entry name" value="Alkaline phosphatase-like"/>
    <property type="match status" value="1"/>
</dbReference>
<reference evidence="12" key="4">
    <citation type="submission" date="2018-08" db="EMBL/GenBank/DDBJ databases">
        <authorList>
            <consortium name="PulseNet: The National Subtyping Network for Foodborne Disease Surveillance"/>
            <person name="Tarr C.L."/>
            <person name="Trees E."/>
            <person name="Katz L.S."/>
            <person name="Carleton-Romer H.A."/>
            <person name="Stroika S."/>
            <person name="Kucerova Z."/>
            <person name="Roache K.F."/>
            <person name="Sabol A.L."/>
            <person name="Besser J."/>
            <person name="Gerner-Smidt P."/>
        </authorList>
    </citation>
    <scope>NUCLEOTIDE SEQUENCE [LARGE SCALE GENOMIC DNA]</scope>
    <source>
        <strain evidence="12">PNUSAS008736</strain>
        <strain evidence="16">PNUSAS016739</strain>
    </source>
</reference>
<dbReference type="Proteomes" id="UP000839595">
    <property type="component" value="Unassembled WGS sequence"/>
</dbReference>
<dbReference type="Proteomes" id="UP000054461">
    <property type="component" value="Unassembled WGS sequence"/>
</dbReference>
<evidence type="ECO:0000313" key="24">
    <source>
        <dbReference type="Proteomes" id="UP000338496"/>
    </source>
</evidence>
<reference evidence="19 23" key="1">
    <citation type="submission" date="2014-09" db="EMBL/GenBank/DDBJ databases">
        <title>Salmonella Genotype and Phenotype Association.</title>
        <authorList>
            <person name="Chen Y."/>
            <person name="Folster J."/>
            <person name="Ayers S."/>
            <person name="Kabera C."/>
            <person name="Li C."/>
            <person name="Mukherjee S."/>
            <person name="Lam C."/>
            <person name="Zhao S."/>
            <person name="McDermott P."/>
        </authorList>
    </citation>
    <scope>NUCLEOTIDE SEQUENCE [LARGE SCALE GENOMIC DNA]</scope>
    <source>
        <strain evidence="19 23">CVM N32045</strain>
    </source>
</reference>
<dbReference type="Pfam" id="PF00884">
    <property type="entry name" value="Sulfatase"/>
    <property type="match status" value="1"/>
</dbReference>
<evidence type="ECO:0000313" key="18">
    <source>
        <dbReference type="EMBL" id="HAD1213138.1"/>
    </source>
</evidence>
<dbReference type="PANTHER" id="PTHR42693:SF53">
    <property type="entry name" value="ENDO-4-O-SULFATASE"/>
    <property type="match status" value="1"/>
</dbReference>
<dbReference type="EMBL" id="RSUA01000028">
    <property type="protein sequence ID" value="MIT50186.1"/>
    <property type="molecule type" value="Genomic_DNA"/>
</dbReference>
<dbReference type="Proteomes" id="UP000839616">
    <property type="component" value="Unassembled WGS sequence"/>
</dbReference>
<evidence type="ECO:0000313" key="15">
    <source>
        <dbReference type="EMBL" id="ECY5342939.1"/>
    </source>
</evidence>
<dbReference type="Gene3D" id="3.40.720.10">
    <property type="entry name" value="Alkaline Phosphatase, subunit A"/>
    <property type="match status" value="1"/>
</dbReference>
<dbReference type="InterPro" id="IPR050738">
    <property type="entry name" value="Sulfatase"/>
</dbReference>
<feature type="domain" description="Sulfatase N-terminal" evidence="3">
    <location>
        <begin position="34"/>
        <end position="274"/>
    </location>
</feature>
<dbReference type="EMBL" id="DAANSJ010000009">
    <property type="protein sequence ID" value="HAD1213138.1"/>
    <property type="molecule type" value="Genomic_DNA"/>
</dbReference>
<reference evidence="14" key="7">
    <citation type="submission" date="2019-09" db="EMBL/GenBank/DDBJ databases">
        <authorList>
            <consortium name="GenomeTrakr network: Whole genome sequencing for foodborne pathogen traceback"/>
        </authorList>
    </citation>
    <scope>NUCLEOTIDE SEQUENCE [LARGE SCALE GENOMIC DNA]</scope>
    <source>
        <strain evidence="14">AUSMDU00020735</strain>
        <strain evidence="10 24">VA_WGS-00080</strain>
    </source>
</reference>
<evidence type="ECO:0000313" key="23">
    <source>
        <dbReference type="Proteomes" id="UP000054461"/>
    </source>
</evidence>
<evidence type="ECO:0000313" key="19">
    <source>
        <dbReference type="EMBL" id="KTZ09544.1"/>
    </source>
</evidence>
<dbReference type="EMBL" id="AALDNI010000039">
    <property type="protein sequence ID" value="ECY5342939.1"/>
    <property type="molecule type" value="Genomic_DNA"/>
</dbReference>
<evidence type="ECO:0000313" key="13">
    <source>
        <dbReference type="EMBL" id="ECV8762584.1"/>
    </source>
</evidence>
<dbReference type="PANTHER" id="PTHR42693">
    <property type="entry name" value="ARYLSULFATASE FAMILY MEMBER"/>
    <property type="match status" value="1"/>
</dbReference>
<dbReference type="Proteomes" id="UP000839907">
    <property type="component" value="Unassembled WGS sequence"/>
</dbReference>
<dbReference type="EMBL" id="AAHIDF010000011">
    <property type="protein sequence ID" value="EBW3628670.1"/>
    <property type="molecule type" value="Genomic_DNA"/>
</dbReference>
<dbReference type="KEGG" id="seni:CY43_20975"/>
<evidence type="ECO:0000313" key="10">
    <source>
        <dbReference type="EMBL" id="ECE0297104.1"/>
    </source>
</evidence>
<dbReference type="InterPro" id="IPR017850">
    <property type="entry name" value="Alkaline_phosphatase_core_sf"/>
</dbReference>
<name>A0A0D6IPB2_SALTM</name>
<dbReference type="RefSeq" id="WP_000282794.1">
    <property type="nucleotide sequence ID" value="NZ_AP023291.1"/>
</dbReference>
<dbReference type="GO" id="GO:0016740">
    <property type="term" value="F:transferase activity"/>
    <property type="evidence" value="ECO:0007669"/>
    <property type="project" value="UniProtKB-KW"/>
</dbReference>
<reference evidence="18" key="6">
    <citation type="submission" date="2019-08" db="EMBL/GenBank/DDBJ databases">
        <authorList>
            <consortium name="NCBI Pathogen Detection Project"/>
        </authorList>
    </citation>
    <scope>NUCLEOTIDE SEQUENCE</scope>
    <source>
        <strain evidence="17">Salmonella enterica</strain>
        <strain evidence="18">SSI_AA636</strain>
    </source>
</reference>
<dbReference type="Proteomes" id="UP000839905">
    <property type="component" value="Unassembled WGS sequence"/>
</dbReference>
<dbReference type="GO" id="GO:0004065">
    <property type="term" value="F:arylsulfatase activity"/>
    <property type="evidence" value="ECO:0007669"/>
    <property type="project" value="TreeGrafter"/>
</dbReference>
<evidence type="ECO:0000313" key="22">
    <source>
        <dbReference type="Proteomes" id="UP000034636"/>
    </source>
</evidence>
<dbReference type="Proteomes" id="UP000839915">
    <property type="component" value="Unassembled WGS sequence"/>
</dbReference>
<dbReference type="EMBL" id="AAKVET010000011">
    <property type="protein sequence ID" value="ECW0641133.1"/>
    <property type="molecule type" value="Genomic_DNA"/>
</dbReference>
<dbReference type="Proteomes" id="UP000839914">
    <property type="component" value="Unassembled WGS sequence"/>
</dbReference>
<evidence type="ECO:0000313" key="8">
    <source>
        <dbReference type="EMBL" id="EBY1703777.1"/>
    </source>
</evidence>
<evidence type="ECO:0000256" key="1">
    <source>
        <dbReference type="ARBA" id="ARBA00008779"/>
    </source>
</evidence>
<dbReference type="Proteomes" id="UP000839581">
    <property type="component" value="Unassembled WGS sequence"/>
</dbReference>
<accession>A0A0D6IPB2</accession>
<keyword evidence="18" id="KW-0808">Transferase</keyword>
<proteinExistence type="inferred from homology"/>
<evidence type="ECO:0000313" key="6">
    <source>
        <dbReference type="EMBL" id="EBW3628670.1"/>
    </source>
</evidence>
<dbReference type="Proteomes" id="UP000839911">
    <property type="component" value="Unassembled WGS sequence"/>
</dbReference>
<dbReference type="Proteomes" id="UP000885258">
    <property type="component" value="Unassembled WGS sequence"/>
</dbReference>
<gene>
    <name evidence="13" type="ORF">AAB27_16955</name>
    <name evidence="20" type="ORF">AU613_15085</name>
    <name evidence="15" type="ORF">AVC05_17110</name>
    <name evidence="12" type="ORF">B1P38_12780</name>
    <name evidence="10" type="ORF">CE70_18400</name>
    <name evidence="16" type="ORF">CFF59_08020</name>
    <name evidence="19" type="ORF">DD95_17365</name>
    <name evidence="5" type="ORF">DMO92_14670</name>
    <name evidence="6" type="ORF">DPF41_11305</name>
    <name evidence="7" type="ORF">DPS76_19730</name>
    <name evidence="21" type="ORF">DRM14_21245</name>
    <name evidence="8" type="ORF">DU071_17875</name>
    <name evidence="11" type="ORF">E0935_12630</name>
    <name evidence="9" type="ORF">EER35_08360</name>
    <name evidence="14" type="ORF">F3R12_14955</name>
    <name evidence="18" type="ORF">G0P31_17245</name>
    <name evidence="17" type="ORF">GB466_21450</name>
    <name evidence="4" type="ORF">SE14_04248</name>
</gene>
<keyword evidence="2 18" id="KW-0378">Hydrolase</keyword>
<dbReference type="OMA" id="VWTVPYA"/>
<dbReference type="EMBL" id="AAHNIA010000038">
    <property type="protein sequence ID" value="EBY1703777.1"/>
    <property type="molecule type" value="Genomic_DNA"/>
</dbReference>
<dbReference type="EMBL" id="AAIGQE010000014">
    <property type="protein sequence ID" value="ECE0297104.1"/>
    <property type="molecule type" value="Genomic_DNA"/>
</dbReference>
<evidence type="ECO:0000313" key="4">
    <source>
        <dbReference type="EMBL" id="AKH09626.1"/>
    </source>
</evidence>
<evidence type="ECO:0000313" key="12">
    <source>
        <dbReference type="EMBL" id="ECU8354447.1"/>
    </source>
</evidence>
<dbReference type="Proteomes" id="UP000839617">
    <property type="component" value="Unassembled WGS sequence"/>
</dbReference>
<dbReference type="EMBL" id="AAHRYM010000008">
    <property type="protein sequence ID" value="EBZ6920995.1"/>
    <property type="molecule type" value="Genomic_DNA"/>
</dbReference>
<dbReference type="AlphaFoldDB" id="A0A0D6IPB2"/>
<dbReference type="Proteomes" id="UP000885385">
    <property type="component" value="Unassembled WGS sequence"/>
</dbReference>
<dbReference type="InterPro" id="IPR000917">
    <property type="entry name" value="Sulfatase_N"/>
</dbReference>
<dbReference type="EMBL" id="DAAFPQ010000023">
    <property type="protein sequence ID" value="HAB0973093.1"/>
    <property type="molecule type" value="Genomic_DNA"/>
</dbReference>
<evidence type="ECO:0000313" key="11">
    <source>
        <dbReference type="EMBL" id="ECF1544080.1"/>
    </source>
</evidence>
<dbReference type="Proteomes" id="UP000839908">
    <property type="component" value="Unassembled WGS sequence"/>
</dbReference>
<evidence type="ECO:0000313" key="9">
    <source>
        <dbReference type="EMBL" id="EBZ6920995.1"/>
    </source>
</evidence>
<dbReference type="EMBL" id="RVDJ01000028">
    <property type="protein sequence ID" value="MLP87793.1"/>
    <property type="molecule type" value="Genomic_DNA"/>
</dbReference>
<dbReference type="EMBL" id="AAIKGB010000011">
    <property type="protein sequence ID" value="ECF1544080.1"/>
    <property type="molecule type" value="Genomic_DNA"/>
</dbReference>
<evidence type="ECO:0000313" key="16">
    <source>
        <dbReference type="EMBL" id="EDI6665206.1"/>
    </source>
</evidence>
<accession>A0A0F7JDN1</accession>
<dbReference type="Proteomes" id="UP000839909">
    <property type="component" value="Unassembled WGS sequence"/>
</dbReference>
<evidence type="ECO:0000313" key="17">
    <source>
        <dbReference type="EMBL" id="HAB0973093.1"/>
    </source>
</evidence>
<dbReference type="EMBL" id="AAKRET010000012">
    <property type="protein sequence ID" value="ECU8354447.1"/>
    <property type="molecule type" value="Genomic_DNA"/>
</dbReference>
<reference evidence="18" key="3">
    <citation type="journal article" date="2018" name="Genome Biol.">
        <title>SKESA: strategic k-mer extension for scrupulous assemblies.</title>
        <authorList>
            <person name="Souvorov A."/>
            <person name="Agarwala R."/>
            <person name="Lipman D.J."/>
        </authorList>
    </citation>
    <scope>NUCLEOTIDE SEQUENCE</scope>
    <source>
        <strain evidence="17">Salmonella enterica</strain>
        <strain evidence="18">SSI_AA636</strain>
    </source>
</reference>
<dbReference type="eggNOG" id="COG3119">
    <property type="taxonomic scope" value="Bacteria"/>
</dbReference>
<dbReference type="InterPro" id="IPR047838">
    <property type="entry name" value="STM4013-like"/>
</dbReference>
<dbReference type="EMBL" id="AAHIPE010000026">
    <property type="protein sequence ID" value="EBW5464642.1"/>
    <property type="molecule type" value="Genomic_DNA"/>
</dbReference>
<reference evidence="4 22" key="2">
    <citation type="journal article" date="2015" name="Genome Announc.">
        <title>Complete Genome Sequencing of a Multidrug-Resistant and Human-Invasive Salmonella enterica Serovar Typhimurium Strain of the Emerging Sequence Type 213 Genotype.</title>
        <authorList>
            <person name="Calva E."/>
            <person name="Silva C."/>
            <person name="Zaidi M.B."/>
            <person name="Sanchez-Flores A."/>
            <person name="Estrada K."/>
            <person name="Silva G.G."/>
            <person name="Soto-Jimenez L.M."/>
            <person name="Wiesner M."/>
            <person name="Fernandez-Mora M."/>
            <person name="Edwards R.A."/>
            <person name="Vinuesa P."/>
        </authorList>
    </citation>
    <scope>NUCLEOTIDE SEQUENCE [LARGE SCALE GENOMIC DNA]</scope>
    <source>
        <strain evidence="4 22">YU39</strain>
    </source>
</reference>
<evidence type="ECO:0000259" key="3">
    <source>
        <dbReference type="Pfam" id="PF00884"/>
    </source>
</evidence>
<dbReference type="EMBL" id="AAMLUT010000006">
    <property type="protein sequence ID" value="EDI6665206.1"/>
    <property type="molecule type" value="Genomic_DNA"/>
</dbReference>
<protein>
    <submittedName>
        <fullName evidence="19">Membrane protein</fullName>
    </submittedName>
    <submittedName>
        <fullName evidence="4">Putative membrane-associated metal-dependent hydrolase</fullName>
    </submittedName>
    <submittedName>
        <fullName evidence="18">Sulfatase-like hydrolase/transferase</fullName>
    </submittedName>
</protein>
<accession>A0A0M2INL1</accession>
<organism evidence="18">
    <name type="scientific">Salmonella typhimurium</name>
    <dbReference type="NCBI Taxonomy" id="90371"/>
    <lineage>
        <taxon>Bacteria</taxon>
        <taxon>Pseudomonadati</taxon>
        <taxon>Pseudomonadota</taxon>
        <taxon>Gammaproteobacteria</taxon>
        <taxon>Enterobacterales</taxon>
        <taxon>Enterobacteriaceae</taxon>
        <taxon>Salmonella</taxon>
    </lineage>
</organism>
<dbReference type="Proteomes" id="UP000338496">
    <property type="component" value="Unassembled WGS sequence"/>
</dbReference>
<evidence type="ECO:0000256" key="2">
    <source>
        <dbReference type="ARBA" id="ARBA00022801"/>
    </source>
</evidence>
<dbReference type="PATRIC" id="fig|59201.158.peg.4311"/>
<evidence type="ECO:0000313" key="21">
    <source>
        <dbReference type="EMBL" id="MLP87793.1"/>
    </source>
</evidence>
<dbReference type="EMBL" id="CP011428">
    <property type="protein sequence ID" value="AKH09626.1"/>
    <property type="molecule type" value="Genomic_DNA"/>
</dbReference>
<comment type="similarity">
    <text evidence="1">Belongs to the sulfatase family.</text>
</comment>
<reference evidence="9" key="5">
    <citation type="submission" date="2018-11" db="EMBL/GenBank/DDBJ databases">
        <authorList>
            <person name="Ashton P.M."/>
            <person name="Dallman T."/>
            <person name="Nair S."/>
            <person name="De Pinna E."/>
            <person name="Peters T."/>
            <person name="Grant K."/>
        </authorList>
    </citation>
    <scope>NUCLEOTIDE SEQUENCE [LARGE SCALE GENOMIC DNA]</scope>
    <source>
        <strain evidence="6">231108</strain>
        <strain evidence="11">265852</strain>
        <strain evidence="20">29290</strain>
        <strain evidence="8">356083</strain>
        <strain evidence="7">422529</strain>
        <strain evidence="21">425567</strain>
        <strain evidence="15">43916</strain>
        <strain evidence="5">488670</strain>
        <strain evidence="9">632340</strain>
        <strain evidence="13">86846</strain>
    </source>
</reference>
<dbReference type="NCBIfam" id="NF038075">
    <property type="entry name" value="fam_STM4013"/>
    <property type="match status" value="1"/>
</dbReference>
<evidence type="ECO:0000313" key="20">
    <source>
        <dbReference type="EMBL" id="MIT50186.1"/>
    </source>
</evidence>
<evidence type="ECO:0000313" key="5">
    <source>
        <dbReference type="EMBL" id="EBU9273285.1"/>
    </source>
</evidence>
<evidence type="ECO:0000313" key="7">
    <source>
        <dbReference type="EMBL" id="EBW5464642.1"/>
    </source>
</evidence>
<dbReference type="SMR" id="A0A0D6IPB2"/>
<dbReference type="EMBL" id="JYVU01000045">
    <property type="protein sequence ID" value="KTZ09544.1"/>
    <property type="molecule type" value="Genomic_DNA"/>
</dbReference>
<dbReference type="EMBL" id="AAKUOT010000038">
    <property type="protein sequence ID" value="ECV8762584.1"/>
    <property type="molecule type" value="Genomic_DNA"/>
</dbReference>
<dbReference type="EMBL" id="AAHDPU010000012">
    <property type="protein sequence ID" value="EBU9273285.1"/>
    <property type="molecule type" value="Genomic_DNA"/>
</dbReference>
<evidence type="ECO:0000313" key="14">
    <source>
        <dbReference type="EMBL" id="ECW0641133.1"/>
    </source>
</evidence>
<sequence>MYNSMDEVPVSLHASIDTGDGEFDMNALISNNAHILFIVLDSLRYDIALQEQTAGNTPNLNHYGQWTKCEAAGNFTWPSHHAMFSGFMPKPIDDTVNQTMLFFPKDIGLGRKGPKNAFAFDDATWIKSLENKGYQTICIGGVSFFNNRSGMGKVFPSMFKESYWHPRFACTVKESMDNQIHYIQKIMAERAGSQPVMMYINIDTIHYPNHFYVEGAAPGDTVETHAAALRYIDARIDGLLNIFRQTGGETFVIVCSDHGTCYGEDGKYFHSFNHPIVNTVPYMHFLLSCNH</sequence>
<dbReference type="Proteomes" id="UP000034636">
    <property type="component" value="Chromosome"/>
</dbReference>